<protein>
    <submittedName>
        <fullName evidence="1">Uncharacterized protein</fullName>
    </submittedName>
</protein>
<organism evidence="1 2">
    <name type="scientific">Bradyrhizobium zhengyangense</name>
    <dbReference type="NCBI Taxonomy" id="2911009"/>
    <lineage>
        <taxon>Bacteria</taxon>
        <taxon>Pseudomonadati</taxon>
        <taxon>Pseudomonadota</taxon>
        <taxon>Alphaproteobacteria</taxon>
        <taxon>Hyphomicrobiales</taxon>
        <taxon>Nitrobacteraceae</taxon>
        <taxon>Bradyrhizobium</taxon>
    </lineage>
</organism>
<evidence type="ECO:0000313" key="2">
    <source>
        <dbReference type="Proteomes" id="UP001139054"/>
    </source>
</evidence>
<sequence length="81" mass="9287">MPRSKQRDSALANYRLLVGQIYSSLLRVVGVDKWRHRFHGEADLEDHQHRSRVMACGSDASTRAMLRFTIDCALVKGRHHA</sequence>
<comment type="caution">
    <text evidence="1">The sequence shown here is derived from an EMBL/GenBank/DDBJ whole genome shotgun (WGS) entry which is preliminary data.</text>
</comment>
<reference evidence="1" key="1">
    <citation type="submission" date="2022-01" db="EMBL/GenBank/DDBJ databases">
        <title>Genome sequnece data of strain Bradyrhizobium sp. nov.</title>
        <authorList>
            <person name="Zhang J."/>
        </authorList>
    </citation>
    <scope>NUCLEOTIDE SEQUENCE</scope>
    <source>
        <strain evidence="1">WYCCWR 13023</strain>
    </source>
</reference>
<dbReference type="RefSeq" id="WP_237892170.1">
    <property type="nucleotide sequence ID" value="NZ_JAKLTY010000065.1"/>
</dbReference>
<dbReference type="EMBL" id="JAKLTY010000065">
    <property type="protein sequence ID" value="MCG2633096.1"/>
    <property type="molecule type" value="Genomic_DNA"/>
</dbReference>
<gene>
    <name evidence="1" type="ORF">L6654_41885</name>
</gene>
<dbReference type="AlphaFoldDB" id="A0A9X1RI11"/>
<name>A0A9X1RI11_9BRAD</name>
<proteinExistence type="predicted"/>
<dbReference type="Proteomes" id="UP001139054">
    <property type="component" value="Unassembled WGS sequence"/>
</dbReference>
<evidence type="ECO:0000313" key="1">
    <source>
        <dbReference type="EMBL" id="MCG2633096.1"/>
    </source>
</evidence>
<accession>A0A9X1RI11</accession>